<evidence type="ECO:0000256" key="2">
    <source>
        <dbReference type="ARBA" id="ARBA00022547"/>
    </source>
</evidence>
<dbReference type="Pfam" id="PF05405">
    <property type="entry name" value="Mt_ATP-synt_B"/>
    <property type="match status" value="1"/>
</dbReference>
<dbReference type="PANTHER" id="PTHR12733:SF3">
    <property type="entry name" value="ATP SYNTHASE F(0) COMPLEX SUBUNIT B1, MITOCHONDRIAL"/>
    <property type="match status" value="1"/>
</dbReference>
<dbReference type="Gene3D" id="1.20.5.2210">
    <property type="match status" value="1"/>
</dbReference>
<reference evidence="9 10" key="1">
    <citation type="journal article" date="2016" name="Mol. Biol. Evol.">
        <title>Comparative Genomics of Early-Diverging Mushroom-Forming Fungi Provides Insights into the Origins of Lignocellulose Decay Capabilities.</title>
        <authorList>
            <person name="Nagy L.G."/>
            <person name="Riley R."/>
            <person name="Tritt A."/>
            <person name="Adam C."/>
            <person name="Daum C."/>
            <person name="Floudas D."/>
            <person name="Sun H."/>
            <person name="Yadav J.S."/>
            <person name="Pangilinan J."/>
            <person name="Larsson K.H."/>
            <person name="Matsuura K."/>
            <person name="Barry K."/>
            <person name="Labutti K."/>
            <person name="Kuo R."/>
            <person name="Ohm R.A."/>
            <person name="Bhattacharya S.S."/>
            <person name="Shirouzu T."/>
            <person name="Yoshinaga Y."/>
            <person name="Martin F.M."/>
            <person name="Grigoriev I.V."/>
            <person name="Hibbett D.S."/>
        </authorList>
    </citation>
    <scope>NUCLEOTIDE SEQUENCE [LARGE SCALE GENOMIC DNA]</scope>
    <source>
        <strain evidence="9 10">HHB9708</strain>
    </source>
</reference>
<dbReference type="InterPro" id="IPR013837">
    <property type="entry name" value="ATP_synth_F0_suB"/>
</dbReference>
<evidence type="ECO:0000256" key="1">
    <source>
        <dbReference type="ARBA" id="ARBA00022448"/>
    </source>
</evidence>
<keyword evidence="5 8" id="KW-0406">Ion transport</keyword>
<dbReference type="InterPro" id="IPR008688">
    <property type="entry name" value="ATP_synth_Bsub_B/MI25"/>
</dbReference>
<keyword evidence="10" id="KW-1185">Reference proteome</keyword>
<dbReference type="AlphaFoldDB" id="A0A164W5T7"/>
<evidence type="ECO:0000256" key="4">
    <source>
        <dbReference type="ARBA" id="ARBA00022792"/>
    </source>
</evidence>
<proteinExistence type="inferred from homology"/>
<keyword evidence="6 8" id="KW-0496">Mitochondrion</keyword>
<dbReference type="PANTHER" id="PTHR12733">
    <property type="entry name" value="MITOCHONDRIAL ATP SYNTHASE B CHAIN"/>
    <property type="match status" value="1"/>
</dbReference>
<comment type="function">
    <text evidence="8">Subunit b, of the mitochondrial membrane ATP synthase complex (F(1)F(0) ATP synthase or Complex V) that produces ATP from ADP in the presence of a proton gradient across the membrane which is generated by electron transport complexes of the respiratory chain. ATP synthase complex consist of a soluble F(1) head domain - the catalytic core - and a membrane F(1) domain - the membrane proton channel. These two domains are linked by a central stalk rotating inside the F(1) region and a stationary peripheral stalk. During catalysis, ATP synthesis in the catalytic domain of F(1) is coupled via a rotary mechanism of the central stalk subunits to proton translocation. In vivo, can only synthesize ATP although its ATP hydrolase activity can be activated artificially in vitro. Part of the complex F(0) domain. Part of the complex F(0) domain and the peripheric stalk, which acts as a stator to hold the catalytic alpha(3)beta(3) subcomplex and subunit a/ATP6 static relative to the rotary elements.</text>
</comment>
<keyword evidence="1 8" id="KW-0813">Transport</keyword>
<organism evidence="9 10">
    <name type="scientific">Sistotremastrum niveocremeum HHB9708</name>
    <dbReference type="NCBI Taxonomy" id="1314777"/>
    <lineage>
        <taxon>Eukaryota</taxon>
        <taxon>Fungi</taxon>
        <taxon>Dikarya</taxon>
        <taxon>Basidiomycota</taxon>
        <taxon>Agaricomycotina</taxon>
        <taxon>Agaricomycetes</taxon>
        <taxon>Sistotremastrales</taxon>
        <taxon>Sistotremastraceae</taxon>
        <taxon>Sertulicium</taxon>
        <taxon>Sertulicium niveocremeum</taxon>
    </lineage>
</organism>
<protein>
    <recommendedName>
        <fullName evidence="8">ATP synthase subunit 4</fullName>
    </recommendedName>
</protein>
<gene>
    <name evidence="9" type="ORF">SISNIDRAFT_478141</name>
</gene>
<evidence type="ECO:0000256" key="7">
    <source>
        <dbReference type="ARBA" id="ARBA00023136"/>
    </source>
</evidence>
<evidence type="ECO:0000256" key="6">
    <source>
        <dbReference type="ARBA" id="ARBA00023128"/>
    </source>
</evidence>
<accession>A0A164W5T7</accession>
<evidence type="ECO:0000313" key="10">
    <source>
        <dbReference type="Proteomes" id="UP000076722"/>
    </source>
</evidence>
<dbReference type="EMBL" id="KV419403">
    <property type="protein sequence ID" value="KZS94761.1"/>
    <property type="molecule type" value="Genomic_DNA"/>
</dbReference>
<sequence>MASRIAVKALRAPVPAARLAPRLFSTTPVFREQQPPAEKASSIINSLPSSNNLVTKTGTVILGSGLLATAISQELYVANEETVIAVGFLIIFTFIARSIREPYSQWAEGHINRIKSILEGAREEHTSAVKSRISQVTSLQDLPQLTSSLFELSKETAKLEAQSFELRQKVAIASEIKQVLDSWVRFEQSEKEKEQDELTRTVIAKVMKGLGDEKTQKDILASAIAEVEQLVKNKAV</sequence>
<dbReference type="GO" id="GO:0045259">
    <property type="term" value="C:proton-transporting ATP synthase complex"/>
    <property type="evidence" value="ECO:0007669"/>
    <property type="project" value="UniProtKB-KW"/>
</dbReference>
<dbReference type="GO" id="GO:0046933">
    <property type="term" value="F:proton-transporting ATP synthase activity, rotational mechanism"/>
    <property type="evidence" value="ECO:0007669"/>
    <property type="project" value="TreeGrafter"/>
</dbReference>
<dbReference type="Proteomes" id="UP000076722">
    <property type="component" value="Unassembled WGS sequence"/>
</dbReference>
<name>A0A164W5T7_9AGAM</name>
<evidence type="ECO:0000256" key="5">
    <source>
        <dbReference type="ARBA" id="ARBA00023065"/>
    </source>
</evidence>
<comment type="similarity">
    <text evidence="8">Belongs to the eukaryotic ATPase B chain family.</text>
</comment>
<evidence type="ECO:0000256" key="8">
    <source>
        <dbReference type="RuleBase" id="RU368017"/>
    </source>
</evidence>
<comment type="subunit">
    <text evidence="8">F-type ATPases have 2 components, CF(1) - the catalytic core - and CF(0) - the membrane proton channel. In yeast, the dimeric form of ATP synthase consists of 17 polypeptides: alpha, beta, gamma, delta, epsilon, 4 (B), 5 (OSCP), 6 (A), 8, 9 (C), d, E (Tim11), f, g, h, i/j and k.</text>
</comment>
<dbReference type="SUPFAM" id="SSF161060">
    <property type="entry name" value="ATP synthase B chain-like"/>
    <property type="match status" value="1"/>
</dbReference>
<dbReference type="STRING" id="1314777.A0A164W5T7"/>
<dbReference type="GO" id="GO:0005743">
    <property type="term" value="C:mitochondrial inner membrane"/>
    <property type="evidence" value="ECO:0007669"/>
    <property type="project" value="UniProtKB-SubCell"/>
</dbReference>
<evidence type="ECO:0000256" key="3">
    <source>
        <dbReference type="ARBA" id="ARBA00022781"/>
    </source>
</evidence>
<keyword evidence="7 8" id="KW-0472">Membrane</keyword>
<dbReference type="OrthoDB" id="67388at2759"/>
<keyword evidence="4 8" id="KW-0999">Mitochondrion inner membrane</keyword>
<comment type="subcellular location">
    <subcellularLocation>
        <location evidence="8">Mitochondrion</location>
    </subcellularLocation>
    <subcellularLocation>
        <location evidence="8">Mitochondrion inner membrane</location>
    </subcellularLocation>
</comment>
<evidence type="ECO:0000313" key="9">
    <source>
        <dbReference type="EMBL" id="KZS94761.1"/>
    </source>
</evidence>
<keyword evidence="2 8" id="KW-0138">CF(0)</keyword>
<keyword evidence="3 8" id="KW-0375">Hydrogen ion transport</keyword>